<keyword evidence="4" id="KW-1185">Reference proteome</keyword>
<proteinExistence type="inferred from homology"/>
<dbReference type="PANTHER" id="PTHR10185:SF17">
    <property type="entry name" value="GM01519P-RELATED"/>
    <property type="match status" value="1"/>
</dbReference>
<dbReference type="InterPro" id="IPR050874">
    <property type="entry name" value="Diverse_PLD-related"/>
</dbReference>
<dbReference type="Pfam" id="PF13091">
    <property type="entry name" value="PLDc_2"/>
    <property type="match status" value="1"/>
</dbReference>
<dbReference type="GO" id="GO:0003824">
    <property type="term" value="F:catalytic activity"/>
    <property type="evidence" value="ECO:0007669"/>
    <property type="project" value="InterPro"/>
</dbReference>
<comment type="similarity">
    <text evidence="1">Belongs to the phospholipase D family.</text>
</comment>
<dbReference type="SUPFAM" id="SSF56024">
    <property type="entry name" value="Phospholipase D/nuclease"/>
    <property type="match status" value="2"/>
</dbReference>
<dbReference type="Gene3D" id="3.30.870.10">
    <property type="entry name" value="Endonuclease Chain A"/>
    <property type="match status" value="2"/>
</dbReference>
<dbReference type="EMBL" id="JWZX01002673">
    <property type="protein sequence ID" value="KOO27747.1"/>
    <property type="molecule type" value="Genomic_DNA"/>
</dbReference>
<gene>
    <name evidence="3" type="ORF">Ctob_003771</name>
</gene>
<name>A0A0M0JN46_9EUKA</name>
<dbReference type="OrthoDB" id="1923775at2759"/>
<dbReference type="PROSITE" id="PS50035">
    <property type="entry name" value="PLD"/>
    <property type="match status" value="2"/>
</dbReference>
<dbReference type="AlphaFoldDB" id="A0A0M0JN46"/>
<dbReference type="InterPro" id="IPR001736">
    <property type="entry name" value="PLipase_D/transphosphatidylase"/>
</dbReference>
<dbReference type="Proteomes" id="UP000037460">
    <property type="component" value="Unassembled WGS sequence"/>
</dbReference>
<reference evidence="4" key="1">
    <citation type="journal article" date="2015" name="PLoS Genet.">
        <title>Genome Sequence and Transcriptome Analyses of Chrysochromulina tobin: Metabolic Tools for Enhanced Algal Fitness in the Prominent Order Prymnesiales (Haptophyceae).</title>
        <authorList>
            <person name="Hovde B.T."/>
            <person name="Deodato C.R."/>
            <person name="Hunsperger H.M."/>
            <person name="Ryken S.A."/>
            <person name="Yost W."/>
            <person name="Jha R.K."/>
            <person name="Patterson J."/>
            <person name="Monnat R.J. Jr."/>
            <person name="Barlow S.B."/>
            <person name="Starkenburg S.R."/>
            <person name="Cattolico R.A."/>
        </authorList>
    </citation>
    <scope>NUCLEOTIDE SEQUENCE</scope>
    <source>
        <strain evidence="4">CCMP291</strain>
    </source>
</reference>
<dbReference type="Pfam" id="PF13918">
    <property type="entry name" value="PLDc_3"/>
    <property type="match status" value="1"/>
</dbReference>
<feature type="domain" description="PLD phosphodiesterase" evidence="2">
    <location>
        <begin position="148"/>
        <end position="175"/>
    </location>
</feature>
<protein>
    <submittedName>
        <fullName evidence="3">Phospholipase d y-like protein</fullName>
    </submittedName>
</protein>
<evidence type="ECO:0000313" key="3">
    <source>
        <dbReference type="EMBL" id="KOO27747.1"/>
    </source>
</evidence>
<dbReference type="CDD" id="cd09107">
    <property type="entry name" value="PLDc_vPLD3_4_5_like_2"/>
    <property type="match status" value="1"/>
</dbReference>
<sequence>MDSESPSSPTGECAKAKVQVVQSIPLGSPADPYSGAPYIPPIGGSVPSWEAFVRLANESTTTLDFTAMYFDLLGLEDRQQFNASEMQAFGADRGEAVFAALEAAAMRGVQMRILLGTLNDPMNSTEVRTLLSYPSVKARTWNPVKWYDGGIMHMKLWHSNGRAAYLGSANTDWKSLAQVQELGVLVNGTAATADLGRLFETFWKWASPDVPAQQMIVFSDKYAAPLTLPPWDINVPLELRVPMAAPFDLLASSPLAALSSVSSPQLLCPDEEDPEAAAANAYVSASPGGAVTAGRTFDQAALIDTVRSATTNLSLSVMDFLPASSYTGGHGSGPLYWPELVNAVLAVAYSKPVRVRVLVSRWAHTSKMMGPAMKQLADGLAACTTAYPTCAGSLEVRQFELPGWQNTTGPNATFPPYSRVNHAKFIVSDQRANVGTSNWEWGYMYQTAGSSWNTNDTKIVAAVQQIFDQGWESPFAVPL</sequence>
<dbReference type="SMART" id="SM00155">
    <property type="entry name" value="PLDc"/>
    <property type="match status" value="2"/>
</dbReference>
<accession>A0A0M0JN46</accession>
<dbReference type="InterPro" id="IPR032803">
    <property type="entry name" value="PLDc_3"/>
</dbReference>
<evidence type="ECO:0000256" key="1">
    <source>
        <dbReference type="ARBA" id="ARBA00008664"/>
    </source>
</evidence>
<evidence type="ECO:0000259" key="2">
    <source>
        <dbReference type="PROSITE" id="PS50035"/>
    </source>
</evidence>
<comment type="caution">
    <text evidence="3">The sequence shown here is derived from an EMBL/GenBank/DDBJ whole genome shotgun (WGS) entry which is preliminary data.</text>
</comment>
<organism evidence="3 4">
    <name type="scientific">Chrysochromulina tobinii</name>
    <dbReference type="NCBI Taxonomy" id="1460289"/>
    <lineage>
        <taxon>Eukaryota</taxon>
        <taxon>Haptista</taxon>
        <taxon>Haptophyta</taxon>
        <taxon>Prymnesiophyceae</taxon>
        <taxon>Prymnesiales</taxon>
        <taxon>Chrysochromulinaceae</taxon>
        <taxon>Chrysochromulina</taxon>
    </lineage>
</organism>
<dbReference type="InterPro" id="IPR025202">
    <property type="entry name" value="PLD-like_dom"/>
</dbReference>
<evidence type="ECO:0000313" key="4">
    <source>
        <dbReference type="Proteomes" id="UP000037460"/>
    </source>
</evidence>
<dbReference type="PANTHER" id="PTHR10185">
    <property type="entry name" value="PHOSPHOLIPASE D - RELATED"/>
    <property type="match status" value="1"/>
</dbReference>
<feature type="domain" description="PLD phosphodiesterase" evidence="2">
    <location>
        <begin position="417"/>
        <end position="443"/>
    </location>
</feature>